<organism evidence="1 2">
    <name type="scientific">Pseudomonas phage Noxifer</name>
    <dbReference type="NCBI Taxonomy" id="2006684"/>
    <lineage>
        <taxon>Viruses</taxon>
        <taxon>Duplodnaviria</taxon>
        <taxon>Heunggongvirae</taxon>
        <taxon>Uroviricota</taxon>
        <taxon>Caudoviricetes</taxon>
        <taxon>Chimalliviridae</taxon>
        <taxon>Noxifervirus</taxon>
        <taxon>Noxifervirus noxifer</taxon>
    </lineage>
</organism>
<dbReference type="EMBL" id="MF063068">
    <property type="protein sequence ID" value="ARV77437.1"/>
    <property type="molecule type" value="Genomic_DNA"/>
</dbReference>
<keyword evidence="2" id="KW-1185">Reference proteome</keyword>
<evidence type="ECO:0000313" key="2">
    <source>
        <dbReference type="Proteomes" id="UP000224829"/>
    </source>
</evidence>
<dbReference type="OrthoDB" id="37453at10239"/>
<accession>A0A1Y0T3H2</accession>
<reference evidence="1 2" key="1">
    <citation type="submission" date="2017-05" db="EMBL/GenBank/DDBJ databases">
        <authorList>
            <person name="Song R."/>
            <person name="Chenine A.L."/>
            <person name="Ruprecht R.M."/>
        </authorList>
    </citation>
    <scope>NUCLEOTIDE SEQUENCE [LARGE SCALE GENOMIC DNA]</scope>
</reference>
<name>A0A1Y0T3H2_9CAUD</name>
<protein>
    <submittedName>
        <fullName evidence="1">Uncharacterized protein</fullName>
    </submittedName>
</protein>
<gene>
    <name evidence="1" type="ORF">NOXIFER_272</name>
</gene>
<sequence>MLYEVEENREYLSPSGLTFKVLFRAKHGQDCSYPQVVYTNLTPTHDRPAGEIWVISESLFLKQFREKE</sequence>
<dbReference type="Proteomes" id="UP000224829">
    <property type="component" value="Segment"/>
</dbReference>
<proteinExistence type="predicted"/>
<evidence type="ECO:0000313" key="1">
    <source>
        <dbReference type="EMBL" id="ARV77437.1"/>
    </source>
</evidence>